<feature type="transmembrane region" description="Helical" evidence="6">
    <location>
        <begin position="90"/>
        <end position="109"/>
    </location>
</feature>
<sequence length="271" mass="30943">MTKLFGHVALGFTFSSLGLWRLFNNIKLHSLHPNSFTSPPWFPSKIIRHIELFSLMAVSSIFIASDLYWGFRIPLHNSDLIIPLNRVRHFEHATISLNFFTYAAFAIILDKIGSKAHYALTLFLEAIAFGQELLLIHFHSADHKGVESQYHLLLQIILLVSLITTLMTIGHPQNFLLSFVRSTSITFNGVWLIVTGFMLWTPALIPKGCFINLEEEHQVVRCLGDEDLLRAKSLVNLQFSWFLIAITVFSVSSYLVLDKIYDEKLDYSTLS</sequence>
<dbReference type="Proteomes" id="UP000027120">
    <property type="component" value="Unassembled WGS sequence"/>
</dbReference>
<evidence type="ECO:0000313" key="7">
    <source>
        <dbReference type="EMBL" id="KDO62980.1"/>
    </source>
</evidence>
<dbReference type="SMR" id="A0A067F9Z9"/>
<feature type="transmembrane region" description="Helical" evidence="6">
    <location>
        <begin position="6"/>
        <end position="23"/>
    </location>
</feature>
<feature type="transmembrane region" description="Helical" evidence="6">
    <location>
        <begin position="150"/>
        <end position="169"/>
    </location>
</feature>
<dbReference type="PANTHER" id="PTHR46285">
    <property type="entry name" value="PROTEINASE INHIBITOR I4, SERPIN (DUF716)-RELATED"/>
    <property type="match status" value="1"/>
</dbReference>
<feature type="transmembrane region" description="Helical" evidence="6">
    <location>
        <begin position="239"/>
        <end position="257"/>
    </location>
</feature>
<evidence type="ECO:0000256" key="6">
    <source>
        <dbReference type="SAM" id="Phobius"/>
    </source>
</evidence>
<dbReference type="eggNOG" id="ENOG502QW4Y">
    <property type="taxonomic scope" value="Eukaryota"/>
</dbReference>
<evidence type="ECO:0000256" key="4">
    <source>
        <dbReference type="ARBA" id="ARBA00022989"/>
    </source>
</evidence>
<feature type="transmembrane region" description="Helical" evidence="6">
    <location>
        <begin position="176"/>
        <end position="200"/>
    </location>
</feature>
<keyword evidence="8" id="KW-1185">Reference proteome</keyword>
<evidence type="ECO:0000256" key="5">
    <source>
        <dbReference type="ARBA" id="ARBA00023136"/>
    </source>
</evidence>
<keyword evidence="5 6" id="KW-0472">Membrane</keyword>
<evidence type="ECO:0000256" key="1">
    <source>
        <dbReference type="ARBA" id="ARBA00004141"/>
    </source>
</evidence>
<gene>
    <name evidence="7" type="ORF">CISIN_1g044914mg</name>
</gene>
<name>A0A067F9Z9_CITSI</name>
<evidence type="ECO:0000313" key="8">
    <source>
        <dbReference type="Proteomes" id="UP000027120"/>
    </source>
</evidence>
<proteinExistence type="inferred from homology"/>
<evidence type="ECO:0000256" key="3">
    <source>
        <dbReference type="ARBA" id="ARBA00022692"/>
    </source>
</evidence>
<dbReference type="InterPro" id="IPR006904">
    <property type="entry name" value="DUF716"/>
</dbReference>
<dbReference type="GO" id="GO:0016020">
    <property type="term" value="C:membrane"/>
    <property type="evidence" value="ECO:0007669"/>
    <property type="project" value="UniProtKB-SubCell"/>
</dbReference>
<comment type="similarity">
    <text evidence="2">Belongs to the TMEM45 family.</text>
</comment>
<accession>A0A067F9Z9</accession>
<organism evidence="7 8">
    <name type="scientific">Citrus sinensis</name>
    <name type="common">Sweet orange</name>
    <name type="synonym">Citrus aurantium var. sinensis</name>
    <dbReference type="NCBI Taxonomy" id="2711"/>
    <lineage>
        <taxon>Eukaryota</taxon>
        <taxon>Viridiplantae</taxon>
        <taxon>Streptophyta</taxon>
        <taxon>Embryophyta</taxon>
        <taxon>Tracheophyta</taxon>
        <taxon>Spermatophyta</taxon>
        <taxon>Magnoliopsida</taxon>
        <taxon>eudicotyledons</taxon>
        <taxon>Gunneridae</taxon>
        <taxon>Pentapetalae</taxon>
        <taxon>rosids</taxon>
        <taxon>malvids</taxon>
        <taxon>Sapindales</taxon>
        <taxon>Rutaceae</taxon>
        <taxon>Aurantioideae</taxon>
        <taxon>Citrus</taxon>
    </lineage>
</organism>
<evidence type="ECO:0000256" key="2">
    <source>
        <dbReference type="ARBA" id="ARBA00006948"/>
    </source>
</evidence>
<dbReference type="STRING" id="2711.A0A067F9Z9"/>
<keyword evidence="4 6" id="KW-1133">Transmembrane helix</keyword>
<dbReference type="Pfam" id="PF04819">
    <property type="entry name" value="DUF716"/>
    <property type="match status" value="1"/>
</dbReference>
<dbReference type="EMBL" id="KK784915">
    <property type="protein sequence ID" value="KDO62980.1"/>
    <property type="molecule type" value="Genomic_DNA"/>
</dbReference>
<keyword evidence="3 6" id="KW-0812">Transmembrane</keyword>
<dbReference type="AlphaFoldDB" id="A0A067F9Z9"/>
<dbReference type="PANTHER" id="PTHR46285:SF3">
    <property type="entry name" value="PROTEINASE INHIBITOR I4, SERPIN (DUF716)"/>
    <property type="match status" value="1"/>
</dbReference>
<reference evidence="7 8" key="1">
    <citation type="submission" date="2014-04" db="EMBL/GenBank/DDBJ databases">
        <authorList>
            <consortium name="International Citrus Genome Consortium"/>
            <person name="Gmitter F."/>
            <person name="Chen C."/>
            <person name="Farmerie W."/>
            <person name="Harkins T."/>
            <person name="Desany B."/>
            <person name="Mohiuddin M."/>
            <person name="Kodira C."/>
            <person name="Borodovsky M."/>
            <person name="Lomsadze A."/>
            <person name="Burns P."/>
            <person name="Jenkins J."/>
            <person name="Prochnik S."/>
            <person name="Shu S."/>
            <person name="Chapman J."/>
            <person name="Pitluck S."/>
            <person name="Schmutz J."/>
            <person name="Rokhsar D."/>
        </authorList>
    </citation>
    <scope>NUCLEOTIDE SEQUENCE</scope>
</reference>
<dbReference type="PaxDb" id="2711-XP_006492742.1"/>
<feature type="transmembrane region" description="Helical" evidence="6">
    <location>
        <begin position="116"/>
        <end position="138"/>
    </location>
</feature>
<protein>
    <submittedName>
        <fullName evidence="7">Uncharacterized protein</fullName>
    </submittedName>
</protein>
<comment type="subcellular location">
    <subcellularLocation>
        <location evidence="1">Membrane</location>
        <topology evidence="1">Multi-pass membrane protein</topology>
    </subcellularLocation>
</comment>
<feature type="transmembrane region" description="Helical" evidence="6">
    <location>
        <begin position="52"/>
        <end position="70"/>
    </location>
</feature>